<evidence type="ECO:0000313" key="2">
    <source>
        <dbReference type="Proteomes" id="UP000017747"/>
    </source>
</evidence>
<dbReference type="OrthoDB" id="1734503at2"/>
<name>V7I8P6_9CLOT</name>
<comment type="caution">
    <text evidence="1">The sequence shown here is derived from an EMBL/GenBank/DDBJ whole genome shotgun (WGS) entry which is preliminary data.</text>
</comment>
<dbReference type="RefSeq" id="WP_023383836.1">
    <property type="nucleotide sequence ID" value="NZ_AXUN02000035.1"/>
</dbReference>
<gene>
    <name evidence="1" type="ORF">T472_0202520</name>
</gene>
<reference evidence="1 2" key="1">
    <citation type="journal article" date="2014" name="Genome Announc.">
        <title>Genome Sequence of Youngiibacter fragilis, the Type Strain of the Genus Youngiibacter.</title>
        <authorList>
            <person name="Wawrik C.B."/>
            <person name="Callaghan A.V."/>
            <person name="Stamps B.W."/>
            <person name="Wawrik B."/>
        </authorList>
    </citation>
    <scope>NUCLEOTIDE SEQUENCE [LARGE SCALE GENOMIC DNA]</scope>
    <source>
        <strain evidence="1 2">232.1</strain>
    </source>
</reference>
<proteinExistence type="predicted"/>
<organism evidence="1 2">
    <name type="scientific">Youngiibacter fragilis 232.1</name>
    <dbReference type="NCBI Taxonomy" id="994573"/>
    <lineage>
        <taxon>Bacteria</taxon>
        <taxon>Bacillati</taxon>
        <taxon>Bacillota</taxon>
        <taxon>Clostridia</taxon>
        <taxon>Eubacteriales</taxon>
        <taxon>Clostridiaceae</taxon>
        <taxon>Youngiibacter</taxon>
    </lineage>
</organism>
<dbReference type="STRING" id="994573.T472_0202520"/>
<dbReference type="AlphaFoldDB" id="V7I8P6"/>
<evidence type="ECO:0000313" key="1">
    <source>
        <dbReference type="EMBL" id="ETA82233.1"/>
    </source>
</evidence>
<keyword evidence="2" id="KW-1185">Reference proteome</keyword>
<accession>V7I8P6</accession>
<protein>
    <recommendedName>
        <fullName evidence="3">DUF2007 domain-containing protein</fullName>
    </recommendedName>
</protein>
<dbReference type="Proteomes" id="UP000017747">
    <property type="component" value="Unassembled WGS sequence"/>
</dbReference>
<dbReference type="EMBL" id="AXUN02000035">
    <property type="protein sequence ID" value="ETA82233.1"/>
    <property type="molecule type" value="Genomic_DNA"/>
</dbReference>
<evidence type="ECO:0008006" key="3">
    <source>
        <dbReference type="Google" id="ProtNLM"/>
    </source>
</evidence>
<sequence>MIMFWNKREVFVGASMNDFNRVMNDLAADGIYHTYKVVSNMEGRGRTGTFGVDPDLLRTYYVYVNRKDLEKALHLIGR</sequence>